<dbReference type="AlphaFoldDB" id="A0A4Y2N6I8"/>
<sequence length="88" mass="10114">MLVMISVCRDTPLTCRVLTTKSSKESEREITEAMCLERERLILRSSPNVESSRCSDMPWFSIKVAVQYLSCYISGMMLLCNYLDNAHQ</sequence>
<evidence type="ECO:0000313" key="1">
    <source>
        <dbReference type="EMBL" id="GBN33436.1"/>
    </source>
</evidence>
<accession>A0A4Y2N6I8</accession>
<reference evidence="1 2" key="1">
    <citation type="journal article" date="2019" name="Sci. Rep.">
        <title>Orb-weaving spider Araneus ventricosus genome elucidates the spidroin gene catalogue.</title>
        <authorList>
            <person name="Kono N."/>
            <person name="Nakamura H."/>
            <person name="Ohtoshi R."/>
            <person name="Moran D.A.P."/>
            <person name="Shinohara A."/>
            <person name="Yoshida Y."/>
            <person name="Fujiwara M."/>
            <person name="Mori M."/>
            <person name="Tomita M."/>
            <person name="Arakawa K."/>
        </authorList>
    </citation>
    <scope>NUCLEOTIDE SEQUENCE [LARGE SCALE GENOMIC DNA]</scope>
</reference>
<comment type="caution">
    <text evidence="1">The sequence shown here is derived from an EMBL/GenBank/DDBJ whole genome shotgun (WGS) entry which is preliminary data.</text>
</comment>
<protein>
    <submittedName>
        <fullName evidence="1">Uncharacterized protein</fullName>
    </submittedName>
</protein>
<dbReference type="Proteomes" id="UP000499080">
    <property type="component" value="Unassembled WGS sequence"/>
</dbReference>
<gene>
    <name evidence="1" type="ORF">AVEN_171046_1</name>
</gene>
<evidence type="ECO:0000313" key="2">
    <source>
        <dbReference type="Proteomes" id="UP000499080"/>
    </source>
</evidence>
<proteinExistence type="predicted"/>
<name>A0A4Y2N6I8_ARAVE</name>
<organism evidence="1 2">
    <name type="scientific">Araneus ventricosus</name>
    <name type="common">Orbweaver spider</name>
    <name type="synonym">Epeira ventricosa</name>
    <dbReference type="NCBI Taxonomy" id="182803"/>
    <lineage>
        <taxon>Eukaryota</taxon>
        <taxon>Metazoa</taxon>
        <taxon>Ecdysozoa</taxon>
        <taxon>Arthropoda</taxon>
        <taxon>Chelicerata</taxon>
        <taxon>Arachnida</taxon>
        <taxon>Araneae</taxon>
        <taxon>Araneomorphae</taxon>
        <taxon>Entelegynae</taxon>
        <taxon>Araneoidea</taxon>
        <taxon>Araneidae</taxon>
        <taxon>Araneus</taxon>
    </lineage>
</organism>
<keyword evidence="2" id="KW-1185">Reference proteome</keyword>
<dbReference type="EMBL" id="BGPR01008379">
    <property type="protein sequence ID" value="GBN33436.1"/>
    <property type="molecule type" value="Genomic_DNA"/>
</dbReference>